<keyword evidence="7" id="KW-0446">Lipid-binding</keyword>
<feature type="transmembrane region" description="Helical" evidence="10">
    <location>
        <begin position="35"/>
        <end position="62"/>
    </location>
</feature>
<feature type="compositionally biased region" description="Polar residues" evidence="9">
    <location>
        <begin position="896"/>
        <end position="908"/>
    </location>
</feature>
<evidence type="ECO:0000256" key="4">
    <source>
        <dbReference type="ARBA" id="ARBA00022824"/>
    </source>
</evidence>
<evidence type="ECO:0000256" key="3">
    <source>
        <dbReference type="ARBA" id="ARBA00022692"/>
    </source>
</evidence>
<dbReference type="CDD" id="cd21675">
    <property type="entry name" value="SMP_TEX2"/>
    <property type="match status" value="1"/>
</dbReference>
<dbReference type="EMBL" id="JAEPQZ010000013">
    <property type="protein sequence ID" value="KAG2174311.1"/>
    <property type="molecule type" value="Genomic_DNA"/>
</dbReference>
<dbReference type="GO" id="GO:1990456">
    <property type="term" value="P:mitochondrion-endoplasmic reticulum membrane tethering"/>
    <property type="evidence" value="ECO:0007669"/>
    <property type="project" value="TreeGrafter"/>
</dbReference>
<keyword evidence="13" id="KW-1185">Reference proteome</keyword>
<feature type="compositionally biased region" description="Basic and acidic residues" evidence="9">
    <location>
        <begin position="641"/>
        <end position="651"/>
    </location>
</feature>
<dbReference type="PANTHER" id="PTHR13466">
    <property type="entry name" value="TEX2 PROTEIN-RELATED"/>
    <property type="match status" value="1"/>
</dbReference>
<evidence type="ECO:0000256" key="10">
    <source>
        <dbReference type="SAM" id="Phobius"/>
    </source>
</evidence>
<dbReference type="Proteomes" id="UP000654370">
    <property type="component" value="Unassembled WGS sequence"/>
</dbReference>
<proteinExistence type="predicted"/>
<evidence type="ECO:0000256" key="5">
    <source>
        <dbReference type="ARBA" id="ARBA00022989"/>
    </source>
</evidence>
<feature type="compositionally biased region" description="Polar residues" evidence="9">
    <location>
        <begin position="680"/>
        <end position="690"/>
    </location>
</feature>
<comment type="subcellular location">
    <subcellularLocation>
        <location evidence="1">Endoplasmic reticulum membrane</location>
    </subcellularLocation>
</comment>
<evidence type="ECO:0000259" key="11">
    <source>
        <dbReference type="PROSITE" id="PS51847"/>
    </source>
</evidence>
<feature type="region of interest" description="Disordered" evidence="9">
    <location>
        <begin position="541"/>
        <end position="566"/>
    </location>
</feature>
<feature type="compositionally biased region" description="Polar residues" evidence="9">
    <location>
        <begin position="596"/>
        <end position="630"/>
    </location>
</feature>
<organism evidence="12 13">
    <name type="scientific">Mortierella isabellina</name>
    <name type="common">Filamentous fungus</name>
    <name type="synonym">Umbelopsis isabellina</name>
    <dbReference type="NCBI Taxonomy" id="91625"/>
    <lineage>
        <taxon>Eukaryota</taxon>
        <taxon>Fungi</taxon>
        <taxon>Fungi incertae sedis</taxon>
        <taxon>Mucoromycota</taxon>
        <taxon>Mucoromycotina</taxon>
        <taxon>Umbelopsidomycetes</taxon>
        <taxon>Umbelopsidales</taxon>
        <taxon>Umbelopsidaceae</taxon>
        <taxon>Umbelopsis</taxon>
    </lineage>
</organism>
<dbReference type="GO" id="GO:0005789">
    <property type="term" value="C:endoplasmic reticulum membrane"/>
    <property type="evidence" value="ECO:0007669"/>
    <property type="project" value="UniProtKB-SubCell"/>
</dbReference>
<dbReference type="GO" id="GO:0008289">
    <property type="term" value="F:lipid binding"/>
    <property type="evidence" value="ECO:0007669"/>
    <property type="project" value="UniProtKB-KW"/>
</dbReference>
<dbReference type="PANTHER" id="PTHR13466:SF19">
    <property type="entry name" value="NUCLEUS-VACUOLE JUNCTION PROTEIN 2"/>
    <property type="match status" value="1"/>
</dbReference>
<keyword evidence="5 10" id="KW-1133">Transmembrane helix</keyword>
<evidence type="ECO:0000256" key="8">
    <source>
        <dbReference type="ARBA" id="ARBA00023136"/>
    </source>
</evidence>
<feature type="compositionally biased region" description="Low complexity" evidence="9">
    <location>
        <begin position="787"/>
        <end position="804"/>
    </location>
</feature>
<feature type="region of interest" description="Disordered" evidence="9">
    <location>
        <begin position="571"/>
        <end position="590"/>
    </location>
</feature>
<feature type="compositionally biased region" description="Polar residues" evidence="9">
    <location>
        <begin position="817"/>
        <end position="829"/>
    </location>
</feature>
<protein>
    <recommendedName>
        <fullName evidence="11">SMP-LTD domain-containing protein</fullName>
    </recommendedName>
</protein>
<comment type="caution">
    <text evidence="12">The sequence shown here is derived from an EMBL/GenBank/DDBJ whole genome shotgun (WGS) entry which is preliminary data.</text>
</comment>
<keyword evidence="6" id="KW-0445">Lipid transport</keyword>
<feature type="compositionally biased region" description="Basic and acidic residues" evidence="9">
    <location>
        <begin position="571"/>
        <end position="581"/>
    </location>
</feature>
<evidence type="ECO:0000256" key="9">
    <source>
        <dbReference type="SAM" id="MobiDB-lite"/>
    </source>
</evidence>
<keyword evidence="4" id="KW-0256">Endoplasmic reticulum</keyword>
<evidence type="ECO:0000313" key="13">
    <source>
        <dbReference type="Proteomes" id="UP000654370"/>
    </source>
</evidence>
<dbReference type="OrthoDB" id="26740at2759"/>
<evidence type="ECO:0000256" key="2">
    <source>
        <dbReference type="ARBA" id="ARBA00022448"/>
    </source>
</evidence>
<evidence type="ECO:0000313" key="12">
    <source>
        <dbReference type="EMBL" id="KAG2174311.1"/>
    </source>
</evidence>
<keyword evidence="8 10" id="KW-0472">Membrane</keyword>
<evidence type="ECO:0000256" key="7">
    <source>
        <dbReference type="ARBA" id="ARBA00023121"/>
    </source>
</evidence>
<reference evidence="12" key="1">
    <citation type="submission" date="2020-12" db="EMBL/GenBank/DDBJ databases">
        <title>Metabolic potential, ecology and presence of endohyphal bacteria is reflected in genomic diversity of Mucoromycotina.</title>
        <authorList>
            <person name="Muszewska A."/>
            <person name="Okrasinska A."/>
            <person name="Steczkiewicz K."/>
            <person name="Drgas O."/>
            <person name="Orlowska M."/>
            <person name="Perlinska-Lenart U."/>
            <person name="Aleksandrzak-Piekarczyk T."/>
            <person name="Szatraj K."/>
            <person name="Zielenkiewicz U."/>
            <person name="Pilsyk S."/>
            <person name="Malc E."/>
            <person name="Mieczkowski P."/>
            <person name="Kruszewska J.S."/>
            <person name="Biernat P."/>
            <person name="Pawlowska J."/>
        </authorList>
    </citation>
    <scope>NUCLEOTIDE SEQUENCE</scope>
    <source>
        <strain evidence="12">WA0000067209</strain>
    </source>
</reference>
<dbReference type="PROSITE" id="PS51847">
    <property type="entry name" value="SMP"/>
    <property type="match status" value="1"/>
</dbReference>
<gene>
    <name evidence="12" type="ORF">INT43_004334</name>
</gene>
<dbReference type="GO" id="GO:0015914">
    <property type="term" value="P:phospholipid transport"/>
    <property type="evidence" value="ECO:0007669"/>
    <property type="project" value="TreeGrafter"/>
</dbReference>
<feature type="region of interest" description="Disordered" evidence="9">
    <location>
        <begin position="596"/>
        <end position="742"/>
    </location>
</feature>
<evidence type="ECO:0000256" key="1">
    <source>
        <dbReference type="ARBA" id="ARBA00004586"/>
    </source>
</evidence>
<feature type="domain" description="SMP-LTD" evidence="11">
    <location>
        <begin position="286"/>
        <end position="477"/>
    </location>
</feature>
<name>A0A8H7PI22_MORIS</name>
<accession>A0A8H7PI22</accession>
<dbReference type="GO" id="GO:0032865">
    <property type="term" value="C:ERMES complex"/>
    <property type="evidence" value="ECO:0007669"/>
    <property type="project" value="TreeGrafter"/>
</dbReference>
<keyword evidence="2" id="KW-0813">Transport</keyword>
<evidence type="ECO:0000256" key="6">
    <source>
        <dbReference type="ARBA" id="ARBA00023055"/>
    </source>
</evidence>
<feature type="region of interest" description="Disordered" evidence="9">
    <location>
        <begin position="758"/>
        <end position="994"/>
    </location>
</feature>
<dbReference type="SUPFAM" id="SSF50729">
    <property type="entry name" value="PH domain-like"/>
    <property type="match status" value="1"/>
</dbReference>
<keyword evidence="3 10" id="KW-0812">Transmembrane</keyword>
<dbReference type="InterPro" id="IPR031468">
    <property type="entry name" value="SMP_LBD"/>
</dbReference>
<sequence>MFCALTPKKGCFQLVAISVPFASQISSHKMVSFKIFLLIYFFGGITLVPIGVGIALFLIWLYHQYLPEVFHSKDSNKEVLLSEKEGYVENSQSSNRHYRSGWLRIRTEYEPGDSVSSIMSGIQSYVSGKSVSKRREKYFAVLKFGTLFLFDNESKEDCRMVVPVHNYKASIYPENLLDHEVYAKPNAIKLSLIDKKVDDDHMTLQSAPAAGRRSSSNEEEDISLENTLYVFCDRPVDKEDWFFAFMDANDAMEMDTTNPFVEYVDKTRLDQIALNQLIKTVQEDSSHRHAQWLNAILGRIFLAVYKTDRINELIYHKVSKKARKVKRPGFLGEISVQNVQPGHSLPYITRPKLLSLGQNGELQAQANIHYAGSFRLEIATDIAWSYSSKMKPIKVHVELAVMLKKLTGKVLVKIKPPPSNRLWIGFYEPPQMDWIIEPIVSDKPIKLSMVTNAIESKIREFMVENMVLPNMDDFPFFETDGLGGIFGEKVEKVRRSKSQEAAEATEVSNNVEKIAQDLQAESSSATASSLFDEDDRSVLLGDEPSLRNRHRSNAAEDASIASNRKLKTRSATDKDFLHSKDPLLGTNLLNDRSISKSTPNLLGGQTSLVGHTSLSQESHPGSSDTASIKSFESLESEDDMKEPAQENDASKRWSNTIAKLKKSIGKDSDAGSTKEDKPTRNLSDSDSIEASNKPRSRSSTLSSSDGKNRNSFISRMNGYIEQKLNDENETSTIGSNDGASKRAALRAKATTFFSKGIENMQDYRERNQDNKSVQLLEKFGGKGRLRSISSASDRPSSVSSSELPPISPSKPPRQHIDSSGTAHVPQSPTKPIASSKDHQRPQNPTAVPVEHKPALSPAQQYKQFVYDTLEKRDDVPADQSAIQGKPESVKEVQPTEDFSNHISQSSFVPSELKHAHTVPVQKPRPVPPPPVPPRNLDAPASKITNNEAQVQEANPEPTNQALPKKPEKPPVPPRSSEVQKRLTKPVLPPRDLPN</sequence>
<dbReference type="AlphaFoldDB" id="A0A8H7PI22"/>
<feature type="compositionally biased region" description="Basic and acidic residues" evidence="9">
    <location>
        <begin position="664"/>
        <end position="679"/>
    </location>
</feature>
<feature type="compositionally biased region" description="Polar residues" evidence="9">
    <location>
        <begin position="942"/>
        <end position="961"/>
    </location>
</feature>
<feature type="compositionally biased region" description="Pro residues" evidence="9">
    <location>
        <begin position="922"/>
        <end position="933"/>
    </location>
</feature>